<accession>X0WZ81</accession>
<evidence type="ECO:0000313" key="1">
    <source>
        <dbReference type="EMBL" id="GAG28492.1"/>
    </source>
</evidence>
<name>X0WZ81_9ZZZZ</name>
<reference evidence="1" key="1">
    <citation type="journal article" date="2014" name="Front. Microbiol.">
        <title>High frequency of phylogenetically diverse reductive dehalogenase-homologous genes in deep subseafloor sedimentary metagenomes.</title>
        <authorList>
            <person name="Kawai M."/>
            <person name="Futagami T."/>
            <person name="Toyoda A."/>
            <person name="Takaki Y."/>
            <person name="Nishi S."/>
            <person name="Hori S."/>
            <person name="Arai W."/>
            <person name="Tsubouchi T."/>
            <person name="Morono Y."/>
            <person name="Uchiyama I."/>
            <person name="Ito T."/>
            <person name="Fujiyama A."/>
            <person name="Inagaki F."/>
            <person name="Takami H."/>
        </authorList>
    </citation>
    <scope>NUCLEOTIDE SEQUENCE</scope>
    <source>
        <strain evidence="1">Expedition CK06-06</strain>
    </source>
</reference>
<feature type="non-terminal residue" evidence="1">
    <location>
        <position position="77"/>
    </location>
</feature>
<organism evidence="1">
    <name type="scientific">marine sediment metagenome</name>
    <dbReference type="NCBI Taxonomy" id="412755"/>
    <lineage>
        <taxon>unclassified sequences</taxon>
        <taxon>metagenomes</taxon>
        <taxon>ecological metagenomes</taxon>
    </lineage>
</organism>
<gene>
    <name evidence="1" type="ORF">S01H1_73189</name>
</gene>
<dbReference type="AlphaFoldDB" id="X0WZ81"/>
<dbReference type="InterPro" id="IPR027417">
    <property type="entry name" value="P-loop_NTPase"/>
</dbReference>
<comment type="caution">
    <text evidence="1">The sequence shown here is derived from an EMBL/GenBank/DDBJ whole genome shotgun (WGS) entry which is preliminary data.</text>
</comment>
<dbReference type="SUPFAM" id="SSF52540">
    <property type="entry name" value="P-loop containing nucleoside triphosphate hydrolases"/>
    <property type="match status" value="1"/>
</dbReference>
<dbReference type="EMBL" id="BARS01048889">
    <property type="protein sequence ID" value="GAG28492.1"/>
    <property type="molecule type" value="Genomic_DNA"/>
</dbReference>
<proteinExistence type="predicted"/>
<sequence>MPSISYSEIRGSKLLIMGDVNTGKTMMTKELFDEAIESDLGEVTVIDMAPRSFIVEGISFGGVLVELGDCDVRCLMS</sequence>
<protein>
    <submittedName>
        <fullName evidence="1">Uncharacterized protein</fullName>
    </submittedName>
</protein>